<feature type="transmembrane region" description="Helical" evidence="1">
    <location>
        <begin position="111"/>
        <end position="133"/>
    </location>
</feature>
<keyword evidence="1" id="KW-0812">Transmembrane</keyword>
<dbReference type="GO" id="GO:0005886">
    <property type="term" value="C:plasma membrane"/>
    <property type="evidence" value="ECO:0007669"/>
    <property type="project" value="UniProtKB-SubCell"/>
</dbReference>
<comment type="function">
    <text evidence="1">Catalyzes the cleavage of beta-carotene at its central double bond (15,15') to yield two molecules of all-trans-retinal.</text>
</comment>
<reference evidence="2" key="1">
    <citation type="submission" date="2020-02" db="EMBL/GenBank/DDBJ databases">
        <authorList>
            <person name="Meier V. D."/>
        </authorList>
    </citation>
    <scope>NUCLEOTIDE SEQUENCE</scope>
    <source>
        <strain evidence="2">AVDCRST_MAG25</strain>
    </source>
</reference>
<dbReference type="NCBIfam" id="TIGR03753">
    <property type="entry name" value="blh_monoox"/>
    <property type="match status" value="1"/>
</dbReference>
<proteinExistence type="inferred from homology"/>
<dbReference type="AlphaFoldDB" id="A0A6J4SAK3"/>
<accession>A0A6J4SAK3</accession>
<keyword evidence="1" id="KW-0479">Metal-binding</keyword>
<dbReference type="InterPro" id="IPR022270">
    <property type="entry name" value="Blh_diox"/>
</dbReference>
<keyword evidence="1" id="KW-0560">Oxidoreductase</keyword>
<keyword evidence="1" id="KW-1133">Transmembrane helix</keyword>
<feature type="transmembrane region" description="Helical" evidence="1">
    <location>
        <begin position="139"/>
        <end position="162"/>
    </location>
</feature>
<feature type="transmembrane region" description="Helical" evidence="1">
    <location>
        <begin position="78"/>
        <end position="99"/>
    </location>
</feature>
<comment type="cofactor">
    <cofactor evidence="1">
        <name>Fe(2+)</name>
        <dbReference type="ChEBI" id="CHEBI:29033"/>
    </cofactor>
</comment>
<organism evidence="2">
    <name type="scientific">uncultured Rubrobacteraceae bacterium</name>
    <dbReference type="NCBI Taxonomy" id="349277"/>
    <lineage>
        <taxon>Bacteria</taxon>
        <taxon>Bacillati</taxon>
        <taxon>Actinomycetota</taxon>
        <taxon>Rubrobacteria</taxon>
        <taxon>Rubrobacterales</taxon>
        <taxon>Rubrobacteraceae</taxon>
        <taxon>environmental samples</taxon>
    </lineage>
</organism>
<comment type="catalytic activity">
    <reaction evidence="1">
        <text>all-trans-beta-carotene + O2 = 2 all-trans-retinal</text>
        <dbReference type="Rhea" id="RHEA:32887"/>
        <dbReference type="ChEBI" id="CHEBI:15379"/>
        <dbReference type="ChEBI" id="CHEBI:17579"/>
        <dbReference type="ChEBI" id="CHEBI:17898"/>
        <dbReference type="EC" id="1.13.11.63"/>
    </reaction>
</comment>
<comment type="similarity">
    <text evidence="1">Belongs to the Brp/Blh beta-carotene diooxygenase family.</text>
</comment>
<dbReference type="Pfam" id="PF15461">
    <property type="entry name" value="BCD"/>
    <property type="match status" value="1"/>
</dbReference>
<keyword evidence="1" id="KW-1003">Cell membrane</keyword>
<evidence type="ECO:0000256" key="1">
    <source>
        <dbReference type="HAMAP-Rule" id="MF_02093"/>
    </source>
</evidence>
<dbReference type="GO" id="GO:0005506">
    <property type="term" value="F:iron ion binding"/>
    <property type="evidence" value="ECO:0007669"/>
    <property type="project" value="UniProtKB-UniRule"/>
</dbReference>
<gene>
    <name evidence="2" type="ORF">AVDCRST_MAG25-3267</name>
</gene>
<feature type="transmembrane region" description="Helical" evidence="1">
    <location>
        <begin position="263"/>
        <end position="288"/>
    </location>
</feature>
<feature type="transmembrane region" description="Helical" evidence="1">
    <location>
        <begin position="308"/>
        <end position="336"/>
    </location>
</feature>
<keyword evidence="1" id="KW-0408">Iron</keyword>
<feature type="transmembrane region" description="Helical" evidence="1">
    <location>
        <begin position="348"/>
        <end position="369"/>
    </location>
</feature>
<comment type="subcellular location">
    <subcellularLocation>
        <location evidence="1">Cell membrane</location>
        <topology evidence="1">Multi-pass membrane protein</topology>
    </subcellularLocation>
</comment>
<dbReference type="HAMAP" id="MF_02093">
    <property type="entry name" value="Beta_carotene_diox"/>
    <property type="match status" value="1"/>
</dbReference>
<comment type="caution">
    <text evidence="1">Lacks conserved residue(s) required for the propagation of feature annotation.</text>
</comment>
<evidence type="ECO:0000313" key="2">
    <source>
        <dbReference type="EMBL" id="CAA9489249.1"/>
    </source>
</evidence>
<dbReference type="GO" id="GO:0003834">
    <property type="term" value="F:beta-carotene 15,15'-dioxygenase activity"/>
    <property type="evidence" value="ECO:0007669"/>
    <property type="project" value="UniProtKB-EC"/>
</dbReference>
<protein>
    <recommendedName>
        <fullName evidence="1">Probable beta-carotene 15,15'-dioxygenase</fullName>
        <ecNumber evidence="1">1.13.11.63</ecNumber>
    </recommendedName>
</protein>
<dbReference type="GO" id="GO:0010436">
    <property type="term" value="F:carotenoid dioxygenase activity"/>
    <property type="evidence" value="ECO:0007669"/>
    <property type="project" value="UniProtKB-UniRule"/>
</dbReference>
<keyword evidence="1" id="KW-0472">Membrane</keyword>
<name>A0A6J4SAK3_9ACTN</name>
<feature type="transmembrane region" description="Helical" evidence="1">
    <location>
        <begin position="222"/>
        <end position="242"/>
    </location>
</feature>
<dbReference type="GO" id="GO:0016121">
    <property type="term" value="P:carotene catabolic process"/>
    <property type="evidence" value="ECO:0007669"/>
    <property type="project" value="UniProtKB-UniRule"/>
</dbReference>
<keyword evidence="1 2" id="KW-0223">Dioxygenase</keyword>
<dbReference type="EMBL" id="CADCVI010000223">
    <property type="protein sequence ID" value="CAA9489249.1"/>
    <property type="molecule type" value="Genomic_DNA"/>
</dbReference>
<sequence>MSSGSTASIVSGTAVDRSRRAFRRTTRTPGRSLTRTVEPPAVARRVLERFVVWPSWVVVGLLAAAFAAGLQVSPAVQYVPFAVSLVFLGLPHGALDHLVPARLAGRKPWPGPALGVGLLYLVLSGLYLAAWFVSPAAAFGLFIALTWFHWGGGDLYSLLALTRSRYLETRGLRFLTLLVRGGLPMLVPLLAFPEVYQTTAMSLIGLFDPGAAASLDPAFSPAFRLSVGALFAALALCALVLGHRRVRSPEDRVAWRHDAFETALLAAFFALVPPLLAIGLYFCLWHSARFVGRLMLLDEASPLRKGRLAPALLAFFRDAAPLTAVALLMLAGLYLLVPEPPSGAPALLALYLVLISTLTLPHVAIVLWMDRREGLFSRFAAPRDR</sequence>
<dbReference type="EC" id="1.13.11.63" evidence="1"/>
<feature type="transmembrane region" description="Helical" evidence="1">
    <location>
        <begin position="50"/>
        <end position="72"/>
    </location>
</feature>
<feature type="transmembrane region" description="Helical" evidence="1">
    <location>
        <begin position="174"/>
        <end position="192"/>
    </location>
</feature>